<feature type="non-terminal residue" evidence="3">
    <location>
        <position position="246"/>
    </location>
</feature>
<dbReference type="SUPFAM" id="SSF53850">
    <property type="entry name" value="Periplasmic binding protein-like II"/>
    <property type="match status" value="1"/>
</dbReference>
<proteinExistence type="predicted"/>
<dbReference type="InterPro" id="IPR006059">
    <property type="entry name" value="SBP"/>
</dbReference>
<evidence type="ECO:0000313" key="3">
    <source>
        <dbReference type="EMBL" id="SVD07788.1"/>
    </source>
</evidence>
<dbReference type="AlphaFoldDB" id="A0A382SF41"/>
<dbReference type="Gene3D" id="3.40.190.10">
    <property type="entry name" value="Periplasmic binding protein-like II"/>
    <property type="match status" value="2"/>
</dbReference>
<keyword evidence="2" id="KW-0812">Transmembrane</keyword>
<evidence type="ECO:0000256" key="1">
    <source>
        <dbReference type="ARBA" id="ARBA00022729"/>
    </source>
</evidence>
<evidence type="ECO:0000256" key="2">
    <source>
        <dbReference type="SAM" id="Phobius"/>
    </source>
</evidence>
<feature type="transmembrane region" description="Helical" evidence="2">
    <location>
        <begin position="18"/>
        <end position="37"/>
    </location>
</feature>
<protein>
    <recommendedName>
        <fullName evidence="4">Extracellular solute-binding protein</fullName>
    </recommendedName>
</protein>
<name>A0A382SF41_9ZZZZ</name>
<dbReference type="PANTHER" id="PTHR30222">
    <property type="entry name" value="SPERMIDINE/PUTRESCINE-BINDING PERIPLASMIC PROTEIN"/>
    <property type="match status" value="1"/>
</dbReference>
<reference evidence="3" key="1">
    <citation type="submission" date="2018-05" db="EMBL/GenBank/DDBJ databases">
        <authorList>
            <person name="Lanie J.A."/>
            <person name="Ng W.-L."/>
            <person name="Kazmierczak K.M."/>
            <person name="Andrzejewski T.M."/>
            <person name="Davidsen T.M."/>
            <person name="Wayne K.J."/>
            <person name="Tettelin H."/>
            <person name="Glass J.I."/>
            <person name="Rusch D."/>
            <person name="Podicherti R."/>
            <person name="Tsui H.-C.T."/>
            <person name="Winkler M.E."/>
        </authorList>
    </citation>
    <scope>NUCLEOTIDE SEQUENCE</scope>
</reference>
<keyword evidence="2" id="KW-1133">Transmembrane helix</keyword>
<dbReference type="PANTHER" id="PTHR30222:SF2">
    <property type="entry name" value="ABC TRANSPORTER SUBSTRATE-BINDING PROTEIN"/>
    <property type="match status" value="1"/>
</dbReference>
<organism evidence="3">
    <name type="scientific">marine metagenome</name>
    <dbReference type="NCBI Taxonomy" id="408172"/>
    <lineage>
        <taxon>unclassified sequences</taxon>
        <taxon>metagenomes</taxon>
        <taxon>ecological metagenomes</taxon>
    </lineage>
</organism>
<gene>
    <name evidence="3" type="ORF">METZ01_LOCUS360642</name>
</gene>
<evidence type="ECO:0008006" key="4">
    <source>
        <dbReference type="Google" id="ProtNLM"/>
    </source>
</evidence>
<dbReference type="EMBL" id="UINC01128198">
    <property type="protein sequence ID" value="SVD07788.1"/>
    <property type="molecule type" value="Genomic_DNA"/>
</dbReference>
<keyword evidence="1" id="KW-0732">Signal</keyword>
<sequence>MYQLKDNKKVSSTTRRQFLQSSIAVTGIAVIGFPGIVRSASERKIVIRDPGGPFTPGFAKAFYKPFKEATGITAVGVQGQHEPTGLIRAMVESKNYTWDMALLSKSSHQSLVNIGYLEPIDPKGGPGPQLSQIPENMRTEFLMGTDVYSTLMAYRTDVVKKPPKTWKDFWDVSAFPGIRSMRKHPFDTIEFALMADGVAPDALYPIDFDRAFRSLDRIKKDVDIWWTGGAQTSQLLKTGEVDMLYT</sequence>
<dbReference type="Pfam" id="PF13416">
    <property type="entry name" value="SBP_bac_8"/>
    <property type="match status" value="1"/>
</dbReference>
<accession>A0A382SF41</accession>
<keyword evidence="2" id="KW-0472">Membrane</keyword>